<sequence length="508" mass="59274">MIDGEIFVRKEIEYTSMNTHERMQTISELRILRELNHPNIVKYYSHEHFLDRKLIHIYMEYCEGGDLAHCIKRFKSCKERVPETFIWKVLIQILLALHKCHYGIDAPKDNLLDLGDHSEPTINNETVIIHRDIKPDNIFLTSSDKTIKLGDFGLAKMITSQNDFAKTYVGTPYYMSPEVLMDNPYTPVCDIWSLGCVIYELCTLQPPFQAKTHLQLQTKIKQGVLNPLPTCYSSQLQSVVDQCIVVDPNERASCFDLLQMLTVKFVRKELELQELVITLKEFQEQLTIKNGELKKKEQYLGNLERKLQLEQETLDEKYESMQRKLSLHKKQFEEDLLEEFEARKKQMDLELKEVRLGYQREFKLVVEQEVQFRVKEYLAKQQQQQQQQQPYNGDTGLRTASLNPPVSHNVKLKGPKDLTSEEFLSEKLQLGVRRTPLKARNEDHEFTSHSSAKLLGTGGGGSGGGVSPTRYHQMTEKRRVTDEMERMTLDKRCTPDFDEVYLRRNARY</sequence>
<evidence type="ECO:0000256" key="2">
    <source>
        <dbReference type="ARBA" id="ARBA00022679"/>
    </source>
</evidence>
<dbReference type="PANTHER" id="PTHR43671">
    <property type="entry name" value="SERINE/THREONINE-PROTEIN KINASE NEK"/>
    <property type="match status" value="1"/>
</dbReference>
<evidence type="ECO:0000313" key="10">
    <source>
        <dbReference type="Proteomes" id="UP000790833"/>
    </source>
</evidence>
<dbReference type="OrthoDB" id="10250725at2759"/>
<keyword evidence="5" id="KW-0067">ATP-binding</keyword>
<dbReference type="PROSITE" id="PS50011">
    <property type="entry name" value="PROTEIN_KINASE_DOM"/>
    <property type="match status" value="1"/>
</dbReference>
<evidence type="ECO:0000256" key="7">
    <source>
        <dbReference type="SAM" id="MobiDB-lite"/>
    </source>
</evidence>
<dbReference type="Gene3D" id="1.10.510.10">
    <property type="entry name" value="Transferase(Phosphotransferase) domain 1"/>
    <property type="match status" value="1"/>
</dbReference>
<evidence type="ECO:0000256" key="4">
    <source>
        <dbReference type="ARBA" id="ARBA00022777"/>
    </source>
</evidence>
<dbReference type="GeneID" id="66113689"/>
<keyword evidence="9" id="KW-0723">Serine/threonine-protein kinase</keyword>
<keyword evidence="4 9" id="KW-0418">Kinase</keyword>
<dbReference type="EMBL" id="JAHMUF010000010">
    <property type="protein sequence ID" value="KAG7193632.1"/>
    <property type="molecule type" value="Genomic_DNA"/>
</dbReference>
<dbReference type="InterPro" id="IPR000719">
    <property type="entry name" value="Prot_kinase_dom"/>
</dbReference>
<comment type="caution">
    <text evidence="9">The sequence shown here is derived from an EMBL/GenBank/DDBJ whole genome shotgun (WGS) entry which is preliminary data.</text>
</comment>
<keyword evidence="6" id="KW-0175">Coiled coil</keyword>
<dbReference type="AlphaFoldDB" id="A0A9P8AHR0"/>
<dbReference type="CDD" id="cd08217">
    <property type="entry name" value="STKc_Nek2"/>
    <property type="match status" value="1"/>
</dbReference>
<evidence type="ECO:0000256" key="5">
    <source>
        <dbReference type="ARBA" id="ARBA00022840"/>
    </source>
</evidence>
<dbReference type="GO" id="GO:0005524">
    <property type="term" value="F:ATP binding"/>
    <property type="evidence" value="ECO:0007669"/>
    <property type="project" value="UniProtKB-KW"/>
</dbReference>
<dbReference type="Gene3D" id="3.30.200.20">
    <property type="entry name" value="Phosphorylase Kinase, domain 1"/>
    <property type="match status" value="1"/>
</dbReference>
<dbReference type="Pfam" id="PF00069">
    <property type="entry name" value="Pkinase"/>
    <property type="match status" value="2"/>
</dbReference>
<dbReference type="GO" id="GO:0004674">
    <property type="term" value="F:protein serine/threonine kinase activity"/>
    <property type="evidence" value="ECO:0007669"/>
    <property type="project" value="UniProtKB-KW"/>
</dbReference>
<evidence type="ECO:0000259" key="8">
    <source>
        <dbReference type="PROSITE" id="PS50011"/>
    </source>
</evidence>
<dbReference type="PANTHER" id="PTHR43671:SF13">
    <property type="entry name" value="SERINE_THREONINE-PROTEIN KINASE NEK2"/>
    <property type="match status" value="1"/>
</dbReference>
<proteinExistence type="predicted"/>
<dbReference type="GO" id="GO:0007059">
    <property type="term" value="P:chromosome segregation"/>
    <property type="evidence" value="ECO:0007669"/>
    <property type="project" value="TreeGrafter"/>
</dbReference>
<name>A0A9P8AHR0_9ASCO</name>
<evidence type="ECO:0000313" key="9">
    <source>
        <dbReference type="EMBL" id="KAG7193632.1"/>
    </source>
</evidence>
<dbReference type="InterPro" id="IPR050660">
    <property type="entry name" value="NEK_Ser/Thr_kinase"/>
</dbReference>
<dbReference type="GO" id="GO:0005634">
    <property type="term" value="C:nucleus"/>
    <property type="evidence" value="ECO:0007669"/>
    <property type="project" value="TreeGrafter"/>
</dbReference>
<evidence type="ECO:0000256" key="1">
    <source>
        <dbReference type="ARBA" id="ARBA00012513"/>
    </source>
</evidence>
<dbReference type="InterPro" id="IPR008271">
    <property type="entry name" value="Ser/Thr_kinase_AS"/>
</dbReference>
<dbReference type="InterPro" id="IPR011009">
    <property type="entry name" value="Kinase-like_dom_sf"/>
</dbReference>
<dbReference type="SUPFAM" id="SSF56112">
    <property type="entry name" value="Protein kinase-like (PK-like)"/>
    <property type="match status" value="1"/>
</dbReference>
<protein>
    <recommendedName>
        <fullName evidence="1">non-specific serine/threonine protein kinase</fullName>
        <ecNumber evidence="1">2.7.11.1</ecNumber>
    </recommendedName>
</protein>
<keyword evidence="3" id="KW-0547">Nucleotide-binding</keyword>
<evidence type="ECO:0000256" key="6">
    <source>
        <dbReference type="SAM" id="Coils"/>
    </source>
</evidence>
<dbReference type="SMART" id="SM00220">
    <property type="entry name" value="S_TKc"/>
    <property type="match status" value="1"/>
</dbReference>
<dbReference type="EC" id="2.7.11.1" evidence="1"/>
<dbReference type="GO" id="GO:0005737">
    <property type="term" value="C:cytoplasm"/>
    <property type="evidence" value="ECO:0007669"/>
    <property type="project" value="TreeGrafter"/>
</dbReference>
<feature type="region of interest" description="Disordered" evidence="7">
    <location>
        <begin position="442"/>
        <end position="479"/>
    </location>
</feature>
<feature type="compositionally biased region" description="Gly residues" evidence="7">
    <location>
        <begin position="456"/>
        <end position="466"/>
    </location>
</feature>
<keyword evidence="10" id="KW-1185">Reference proteome</keyword>
<dbReference type="GO" id="GO:0044732">
    <property type="term" value="C:mitotic spindle pole body"/>
    <property type="evidence" value="ECO:0007669"/>
    <property type="project" value="TreeGrafter"/>
</dbReference>
<organism evidence="9 10">
    <name type="scientific">Scheffersomyces spartinae</name>
    <dbReference type="NCBI Taxonomy" id="45513"/>
    <lineage>
        <taxon>Eukaryota</taxon>
        <taxon>Fungi</taxon>
        <taxon>Dikarya</taxon>
        <taxon>Ascomycota</taxon>
        <taxon>Saccharomycotina</taxon>
        <taxon>Pichiomycetes</taxon>
        <taxon>Debaryomycetaceae</taxon>
        <taxon>Scheffersomyces</taxon>
    </lineage>
</organism>
<dbReference type="PROSITE" id="PS00108">
    <property type="entry name" value="PROTEIN_KINASE_ST"/>
    <property type="match status" value="1"/>
</dbReference>
<feature type="coiled-coil region" evidence="6">
    <location>
        <begin position="265"/>
        <end position="357"/>
    </location>
</feature>
<gene>
    <name evidence="9" type="primary">KIN3</name>
    <name evidence="9" type="ORF">KQ657_000315</name>
</gene>
<reference evidence="9" key="1">
    <citation type="submission" date="2021-03" db="EMBL/GenBank/DDBJ databases">
        <authorList>
            <person name="Palmer J.M."/>
        </authorList>
    </citation>
    <scope>NUCLEOTIDE SEQUENCE</scope>
    <source>
        <strain evidence="9">ARV_011</strain>
    </source>
</reference>
<evidence type="ECO:0000256" key="3">
    <source>
        <dbReference type="ARBA" id="ARBA00022741"/>
    </source>
</evidence>
<feature type="domain" description="Protein kinase" evidence="8">
    <location>
        <begin position="1"/>
        <end position="266"/>
    </location>
</feature>
<accession>A0A9P8AHR0</accession>
<dbReference type="Proteomes" id="UP000790833">
    <property type="component" value="Unassembled WGS sequence"/>
</dbReference>
<keyword evidence="2" id="KW-0808">Transferase</keyword>
<dbReference type="RefSeq" id="XP_043049180.1">
    <property type="nucleotide sequence ID" value="XM_043191168.1"/>
</dbReference>